<dbReference type="PROSITE" id="PS51012">
    <property type="entry name" value="ABC_TM2"/>
    <property type="match status" value="1"/>
</dbReference>
<accession>A0A1H3VMR5</accession>
<keyword evidence="1" id="KW-0472">Membrane</keyword>
<keyword evidence="4" id="KW-1185">Reference proteome</keyword>
<dbReference type="Proteomes" id="UP000199041">
    <property type="component" value="Unassembled WGS sequence"/>
</dbReference>
<dbReference type="AlphaFoldDB" id="A0A1H3VMR5"/>
<feature type="transmembrane region" description="Helical" evidence="1">
    <location>
        <begin position="50"/>
        <end position="68"/>
    </location>
</feature>
<reference evidence="3 4" key="1">
    <citation type="submission" date="2016-10" db="EMBL/GenBank/DDBJ databases">
        <authorList>
            <person name="de Groot N.N."/>
        </authorList>
    </citation>
    <scope>NUCLEOTIDE SEQUENCE [LARGE SCALE GENOMIC DNA]</scope>
    <source>
        <strain evidence="3 4">Vu-144</strain>
    </source>
</reference>
<dbReference type="InterPro" id="IPR047817">
    <property type="entry name" value="ABC2_TM_bact-type"/>
</dbReference>
<gene>
    <name evidence="3" type="ORF">SAMN05192529_101292</name>
</gene>
<keyword evidence="1" id="KW-0812">Transmembrane</keyword>
<evidence type="ECO:0000313" key="3">
    <source>
        <dbReference type="EMBL" id="SDZ76070.1"/>
    </source>
</evidence>
<dbReference type="EMBL" id="FNQY01000001">
    <property type="protein sequence ID" value="SDZ76070.1"/>
    <property type="molecule type" value="Genomic_DNA"/>
</dbReference>
<sequence length="72" mass="7914">MLMSGFFTSSDSMPGWGTPLSELTAVTHFIKVVRLIVLKGAGFSQVIQELGYLALFALALNGFAIWNYRKTT</sequence>
<dbReference type="STRING" id="551991.SAMN05192529_101292"/>
<evidence type="ECO:0000256" key="1">
    <source>
        <dbReference type="SAM" id="Phobius"/>
    </source>
</evidence>
<name>A0A1H3VMR5_9BACT</name>
<protein>
    <submittedName>
        <fullName evidence="3">ABC-2 type transport system permease protein</fullName>
    </submittedName>
</protein>
<evidence type="ECO:0000259" key="2">
    <source>
        <dbReference type="PROSITE" id="PS51012"/>
    </source>
</evidence>
<proteinExistence type="predicted"/>
<organism evidence="3 4">
    <name type="scientific">Arachidicoccus rhizosphaerae</name>
    <dbReference type="NCBI Taxonomy" id="551991"/>
    <lineage>
        <taxon>Bacteria</taxon>
        <taxon>Pseudomonadati</taxon>
        <taxon>Bacteroidota</taxon>
        <taxon>Chitinophagia</taxon>
        <taxon>Chitinophagales</taxon>
        <taxon>Chitinophagaceae</taxon>
        <taxon>Arachidicoccus</taxon>
    </lineage>
</organism>
<keyword evidence="1" id="KW-1133">Transmembrane helix</keyword>
<feature type="domain" description="ABC transmembrane type-2" evidence="2">
    <location>
        <begin position="1"/>
        <end position="71"/>
    </location>
</feature>
<evidence type="ECO:0000313" key="4">
    <source>
        <dbReference type="Proteomes" id="UP000199041"/>
    </source>
</evidence>